<evidence type="ECO:0000313" key="10">
    <source>
        <dbReference type="Proteomes" id="UP000564033"/>
    </source>
</evidence>
<dbReference type="GO" id="GO:0045892">
    <property type="term" value="P:negative regulation of DNA-templated transcription"/>
    <property type="evidence" value="ECO:0007669"/>
    <property type="project" value="UniProtKB-UniRule"/>
</dbReference>
<evidence type="ECO:0000256" key="3">
    <source>
        <dbReference type="ARBA" id="ARBA00022840"/>
    </source>
</evidence>
<feature type="domain" description="ATP-cone" evidence="8">
    <location>
        <begin position="49"/>
        <end position="138"/>
    </location>
</feature>
<dbReference type="PANTHER" id="PTHR30455:SF2">
    <property type="entry name" value="TRANSCRIPTIONAL REPRESSOR NRDR"/>
    <property type="match status" value="1"/>
</dbReference>
<keyword evidence="2 7" id="KW-0547">Nucleotide-binding</keyword>
<evidence type="ECO:0000256" key="6">
    <source>
        <dbReference type="ARBA" id="ARBA00023163"/>
    </source>
</evidence>
<dbReference type="EMBL" id="JAAZIL010000037">
    <property type="protein sequence ID" value="NLZ24386.1"/>
    <property type="molecule type" value="Genomic_DNA"/>
</dbReference>
<evidence type="ECO:0000313" key="9">
    <source>
        <dbReference type="EMBL" id="NLZ24386.1"/>
    </source>
</evidence>
<proteinExistence type="inferred from homology"/>
<comment type="similarity">
    <text evidence="7">Belongs to the NrdR family.</text>
</comment>
<comment type="cofactor">
    <cofactor evidence="7">
        <name>Zn(2+)</name>
        <dbReference type="ChEBI" id="CHEBI:29105"/>
    </cofactor>
    <text evidence="7">Binds 1 zinc ion.</text>
</comment>
<dbReference type="PANTHER" id="PTHR30455">
    <property type="entry name" value="TRANSCRIPTIONAL REPRESSOR NRDR"/>
    <property type="match status" value="1"/>
</dbReference>
<evidence type="ECO:0000259" key="8">
    <source>
        <dbReference type="PROSITE" id="PS51161"/>
    </source>
</evidence>
<dbReference type="Proteomes" id="UP000564033">
    <property type="component" value="Unassembled WGS sequence"/>
</dbReference>
<dbReference type="InterPro" id="IPR005144">
    <property type="entry name" value="ATP-cone_dom"/>
</dbReference>
<keyword evidence="4 7" id="KW-0805">Transcription regulation</keyword>
<dbReference type="InterPro" id="IPR055173">
    <property type="entry name" value="NrdR-like_N"/>
</dbReference>
<dbReference type="HAMAP" id="MF_00440">
    <property type="entry name" value="NrdR"/>
    <property type="match status" value="1"/>
</dbReference>
<keyword evidence="7" id="KW-0863">Zinc-finger</keyword>
<keyword evidence="6 7" id="KW-0804">Transcription</keyword>
<accession>A0A847VCW9</accession>
<dbReference type="PROSITE" id="PS51161">
    <property type="entry name" value="ATP_CONE"/>
    <property type="match status" value="1"/>
</dbReference>
<keyword evidence="1 7" id="KW-0678">Repressor</keyword>
<comment type="function">
    <text evidence="7">Negatively regulates transcription of bacterial ribonucleotide reductase nrd genes and operons by binding to NrdR-boxes.</text>
</comment>
<organism evidence="9 10">
    <name type="scientific">Candidatus Dojkabacteria bacterium</name>
    <dbReference type="NCBI Taxonomy" id="2099670"/>
    <lineage>
        <taxon>Bacteria</taxon>
        <taxon>Candidatus Dojkabacteria</taxon>
    </lineage>
</organism>
<keyword evidence="3 7" id="KW-0067">ATP-binding</keyword>
<protein>
    <recommendedName>
        <fullName evidence="7">Transcriptional repressor NrdR</fullName>
    </recommendedName>
</protein>
<dbReference type="GO" id="GO:0003677">
    <property type="term" value="F:DNA binding"/>
    <property type="evidence" value="ECO:0007669"/>
    <property type="project" value="UniProtKB-KW"/>
</dbReference>
<sequence length="147" mass="17217">MKCPYCGNTSTKVIDKRDNAEDLSTRRRRQCLRCGRRYTTFERIEKVKIIVIKRDGSFEEFDCDKLIKGIKKAVDADKVSDLEIEEFCEVVKRKAMISSERITTTEIGNMVLDWLKTLDPLAYMRFASVYKDFETVKDLKKEIETLI</sequence>
<keyword evidence="5 7" id="KW-0238">DNA-binding</keyword>
<dbReference type="Pfam" id="PF22811">
    <property type="entry name" value="Zn_ribbon_NrdR"/>
    <property type="match status" value="1"/>
</dbReference>
<dbReference type="AlphaFoldDB" id="A0A847VCW9"/>
<keyword evidence="7" id="KW-0479">Metal-binding</keyword>
<reference evidence="9 10" key="1">
    <citation type="journal article" date="2020" name="Biotechnol. Biofuels">
        <title>New insights from the biogas microbiome by comprehensive genome-resolved metagenomics of nearly 1600 species originating from multiple anaerobic digesters.</title>
        <authorList>
            <person name="Campanaro S."/>
            <person name="Treu L."/>
            <person name="Rodriguez-R L.M."/>
            <person name="Kovalovszki A."/>
            <person name="Ziels R.M."/>
            <person name="Maus I."/>
            <person name="Zhu X."/>
            <person name="Kougias P.G."/>
            <person name="Basile A."/>
            <person name="Luo G."/>
            <person name="Schluter A."/>
            <person name="Konstantinidis K.T."/>
            <person name="Angelidaki I."/>
        </authorList>
    </citation>
    <scope>NUCLEOTIDE SEQUENCE [LARGE SCALE GENOMIC DNA]</scope>
    <source>
        <strain evidence="9">AS19jrsBPTG_9</strain>
    </source>
</reference>
<evidence type="ECO:0000256" key="7">
    <source>
        <dbReference type="HAMAP-Rule" id="MF_00440"/>
    </source>
</evidence>
<comment type="caution">
    <text evidence="9">The sequence shown here is derived from an EMBL/GenBank/DDBJ whole genome shotgun (WGS) entry which is preliminary data.</text>
</comment>
<evidence type="ECO:0000256" key="2">
    <source>
        <dbReference type="ARBA" id="ARBA00022741"/>
    </source>
</evidence>
<name>A0A847VCW9_9BACT</name>
<feature type="zinc finger region" evidence="7">
    <location>
        <begin position="3"/>
        <end position="34"/>
    </location>
</feature>
<dbReference type="Pfam" id="PF03477">
    <property type="entry name" value="ATP-cone"/>
    <property type="match status" value="1"/>
</dbReference>
<dbReference type="GO" id="GO:0008270">
    <property type="term" value="F:zinc ion binding"/>
    <property type="evidence" value="ECO:0007669"/>
    <property type="project" value="UniProtKB-UniRule"/>
</dbReference>
<dbReference type="GO" id="GO:0005524">
    <property type="term" value="F:ATP binding"/>
    <property type="evidence" value="ECO:0007669"/>
    <property type="project" value="UniProtKB-UniRule"/>
</dbReference>
<dbReference type="InterPro" id="IPR003796">
    <property type="entry name" value="RNR_NrdR-like"/>
</dbReference>
<gene>
    <name evidence="7 9" type="primary">nrdR</name>
    <name evidence="9" type="ORF">GX888_01380</name>
</gene>
<evidence type="ECO:0000256" key="5">
    <source>
        <dbReference type="ARBA" id="ARBA00023125"/>
    </source>
</evidence>
<evidence type="ECO:0000256" key="1">
    <source>
        <dbReference type="ARBA" id="ARBA00022491"/>
    </source>
</evidence>
<keyword evidence="7" id="KW-0862">Zinc</keyword>
<evidence type="ECO:0000256" key="4">
    <source>
        <dbReference type="ARBA" id="ARBA00023015"/>
    </source>
</evidence>
<dbReference type="NCBIfam" id="TIGR00244">
    <property type="entry name" value="transcriptional regulator NrdR"/>
    <property type="match status" value="1"/>
</dbReference>